<name>A0A6N4URQ6_9MYCO</name>
<gene>
    <name evidence="5" type="ORF">MALV_13460</name>
</gene>
<dbReference type="InterPro" id="IPR011765">
    <property type="entry name" value="Pept_M16_N"/>
</dbReference>
<dbReference type="Pfam" id="PF05193">
    <property type="entry name" value="Peptidase_M16_C"/>
    <property type="match status" value="1"/>
</dbReference>
<dbReference type="AlphaFoldDB" id="A0A6N4URQ6"/>
<dbReference type="InterPro" id="IPR050361">
    <property type="entry name" value="MPP/UQCRC_Complex"/>
</dbReference>
<dbReference type="PANTHER" id="PTHR11851:SF49">
    <property type="entry name" value="MITOCHONDRIAL-PROCESSING PEPTIDASE SUBUNIT ALPHA"/>
    <property type="match status" value="1"/>
</dbReference>
<dbReference type="FunFam" id="3.30.830.10:FF:000008">
    <property type="entry name" value="Mitochondrial-processing peptidase subunit beta"/>
    <property type="match status" value="1"/>
</dbReference>
<dbReference type="Pfam" id="PF00675">
    <property type="entry name" value="Peptidase_M16"/>
    <property type="match status" value="1"/>
</dbReference>
<sequence length="413" mass="44793">MVTEYIPSVRSASVGVWVGVGSRDEGRSVAGAAHFLEHLLFKATPTRSAVEIAQAVDAVGGELNAFTTREHTCYYAHVLDTDLELAVDLVADVVLRGRCATEDVEVERDVVLEEIAMRDDDPEDSLGDVFLTAMFGDHPVGRPVIGSVESIETMTRAQLHSFHVRRYTPERMIVAVAGNIDHDVVLSLVRQHFGPRLEAGRTAVAPRKGAGRVGGKPSLLVVDRDGEQTHVSLGVRTPGRHWGHRWALSVLNTALGGGLSSRLFQQIRESRGLAYSVYSTVDTFADSGALSVYAGCQPERFDEVIRVTTDVLEGVARDGITADECRIAKGSLRGGLVLGLEDSGSRMHRIGRSELNYGEHRTIDHTLAQIEAVTLEEVNAVAHQLLSRDYGAAVLGPHRSKKTLPKQLQSIVG</sequence>
<dbReference type="EMBL" id="AP022565">
    <property type="protein sequence ID" value="BBX26221.1"/>
    <property type="molecule type" value="Genomic_DNA"/>
</dbReference>
<dbReference type="PANTHER" id="PTHR11851">
    <property type="entry name" value="METALLOPROTEASE"/>
    <property type="match status" value="1"/>
</dbReference>
<keyword evidence="6" id="KW-1185">Reference proteome</keyword>
<dbReference type="PROSITE" id="PS00143">
    <property type="entry name" value="INSULINASE"/>
    <property type="match status" value="1"/>
</dbReference>
<evidence type="ECO:0000259" key="3">
    <source>
        <dbReference type="Pfam" id="PF00675"/>
    </source>
</evidence>
<evidence type="ECO:0000313" key="6">
    <source>
        <dbReference type="Proteomes" id="UP000466906"/>
    </source>
</evidence>
<dbReference type="KEGG" id="malv:MALV_13460"/>
<dbReference type="InterPro" id="IPR001431">
    <property type="entry name" value="Pept_M16_Zn_BS"/>
</dbReference>
<evidence type="ECO:0000313" key="5">
    <source>
        <dbReference type="EMBL" id="BBX26221.1"/>
    </source>
</evidence>
<dbReference type="GO" id="GO:0046872">
    <property type="term" value="F:metal ion binding"/>
    <property type="evidence" value="ECO:0007669"/>
    <property type="project" value="InterPro"/>
</dbReference>
<comment type="similarity">
    <text evidence="1 2">Belongs to the peptidase M16 family.</text>
</comment>
<evidence type="ECO:0000259" key="4">
    <source>
        <dbReference type="Pfam" id="PF05193"/>
    </source>
</evidence>
<dbReference type="Gene3D" id="3.30.830.10">
    <property type="entry name" value="Metalloenzyme, LuxS/M16 peptidase-like"/>
    <property type="match status" value="2"/>
</dbReference>
<dbReference type="InterPro" id="IPR011249">
    <property type="entry name" value="Metalloenz_LuxS/M16"/>
</dbReference>
<reference evidence="5 6" key="1">
    <citation type="journal article" date="2019" name="Emerg. Microbes Infect.">
        <title>Comprehensive subspecies identification of 175 nontuberculous mycobacteria species based on 7547 genomic profiles.</title>
        <authorList>
            <person name="Matsumoto Y."/>
            <person name="Kinjo T."/>
            <person name="Motooka D."/>
            <person name="Nabeya D."/>
            <person name="Jung N."/>
            <person name="Uechi K."/>
            <person name="Horii T."/>
            <person name="Iida T."/>
            <person name="Fujita J."/>
            <person name="Nakamura S."/>
        </authorList>
    </citation>
    <scope>NUCLEOTIDE SEQUENCE [LARGE SCALE GENOMIC DNA]</scope>
    <source>
        <strain evidence="5 6">JCM 12272</strain>
    </source>
</reference>
<accession>A0A6N4URQ6</accession>
<evidence type="ECO:0000256" key="1">
    <source>
        <dbReference type="ARBA" id="ARBA00007261"/>
    </source>
</evidence>
<evidence type="ECO:0000256" key="2">
    <source>
        <dbReference type="RuleBase" id="RU004447"/>
    </source>
</evidence>
<organism evidence="5 6">
    <name type="scientific">Mycolicibacterium alvei</name>
    <dbReference type="NCBI Taxonomy" id="67081"/>
    <lineage>
        <taxon>Bacteria</taxon>
        <taxon>Bacillati</taxon>
        <taxon>Actinomycetota</taxon>
        <taxon>Actinomycetes</taxon>
        <taxon>Mycobacteriales</taxon>
        <taxon>Mycobacteriaceae</taxon>
        <taxon>Mycolicibacterium</taxon>
    </lineage>
</organism>
<dbReference type="GO" id="GO:0006508">
    <property type="term" value="P:proteolysis"/>
    <property type="evidence" value="ECO:0007669"/>
    <property type="project" value="InterPro"/>
</dbReference>
<proteinExistence type="inferred from homology"/>
<dbReference type="GO" id="GO:0004222">
    <property type="term" value="F:metalloendopeptidase activity"/>
    <property type="evidence" value="ECO:0007669"/>
    <property type="project" value="InterPro"/>
</dbReference>
<dbReference type="Proteomes" id="UP000466906">
    <property type="component" value="Chromosome"/>
</dbReference>
<feature type="domain" description="Peptidase M16 N-terminal" evidence="3">
    <location>
        <begin position="1"/>
        <end position="146"/>
    </location>
</feature>
<feature type="domain" description="Peptidase M16 C-terminal" evidence="4">
    <location>
        <begin position="154"/>
        <end position="330"/>
    </location>
</feature>
<dbReference type="InterPro" id="IPR007863">
    <property type="entry name" value="Peptidase_M16_C"/>
</dbReference>
<dbReference type="SUPFAM" id="SSF63411">
    <property type="entry name" value="LuxS/MPP-like metallohydrolase"/>
    <property type="match status" value="2"/>
</dbReference>
<protein>
    <submittedName>
        <fullName evidence="5">Peptidase M16</fullName>
    </submittedName>
</protein>